<dbReference type="KEGG" id="pnd:Pla175_51190"/>
<evidence type="ECO:0000256" key="1">
    <source>
        <dbReference type="SAM" id="MobiDB-lite"/>
    </source>
</evidence>
<dbReference type="EMBL" id="CP036291">
    <property type="protein sequence ID" value="QDU91689.1"/>
    <property type="molecule type" value="Genomic_DNA"/>
</dbReference>
<dbReference type="PANTHER" id="PTHR43845:SF1">
    <property type="entry name" value="BLR5969 PROTEIN"/>
    <property type="match status" value="1"/>
</dbReference>
<dbReference type="AlphaFoldDB" id="A0A518DJM9"/>
<gene>
    <name evidence="3" type="ORF">Pla175_51190</name>
</gene>
<dbReference type="Proteomes" id="UP000317429">
    <property type="component" value="Chromosome"/>
</dbReference>
<reference evidence="3 4" key="1">
    <citation type="submission" date="2019-02" db="EMBL/GenBank/DDBJ databases">
        <title>Deep-cultivation of Planctomycetes and their phenomic and genomic characterization uncovers novel biology.</title>
        <authorList>
            <person name="Wiegand S."/>
            <person name="Jogler M."/>
            <person name="Boedeker C."/>
            <person name="Pinto D."/>
            <person name="Vollmers J."/>
            <person name="Rivas-Marin E."/>
            <person name="Kohn T."/>
            <person name="Peeters S.H."/>
            <person name="Heuer A."/>
            <person name="Rast P."/>
            <person name="Oberbeckmann S."/>
            <person name="Bunk B."/>
            <person name="Jeske O."/>
            <person name="Meyerdierks A."/>
            <person name="Storesund J.E."/>
            <person name="Kallscheuer N."/>
            <person name="Luecker S."/>
            <person name="Lage O.M."/>
            <person name="Pohl T."/>
            <person name="Merkel B.J."/>
            <person name="Hornburger P."/>
            <person name="Mueller R.-W."/>
            <person name="Bruemmer F."/>
            <person name="Labrenz M."/>
            <person name="Spormann A.M."/>
            <person name="Op den Camp H."/>
            <person name="Overmann J."/>
            <person name="Amann R."/>
            <person name="Jetten M.S.M."/>
            <person name="Mascher T."/>
            <person name="Medema M.H."/>
            <person name="Devos D.P."/>
            <person name="Kaster A.-K."/>
            <person name="Ovreas L."/>
            <person name="Rohde M."/>
            <person name="Galperin M.Y."/>
            <person name="Jogler C."/>
        </authorList>
    </citation>
    <scope>NUCLEOTIDE SEQUENCE [LARGE SCALE GENOMIC DNA]</scope>
    <source>
        <strain evidence="3 4">Pla175</strain>
    </source>
</reference>
<dbReference type="Gene3D" id="3.40.50.12780">
    <property type="entry name" value="N-terminal domain of ligase-like"/>
    <property type="match status" value="1"/>
</dbReference>
<feature type="region of interest" description="Disordered" evidence="1">
    <location>
        <begin position="428"/>
        <end position="450"/>
    </location>
</feature>
<keyword evidence="4" id="KW-1185">Reference proteome</keyword>
<proteinExistence type="predicted"/>
<dbReference type="Gene3D" id="3.30.300.30">
    <property type="match status" value="1"/>
</dbReference>
<dbReference type="RefSeq" id="WP_145291849.1">
    <property type="nucleotide sequence ID" value="NZ_CP036291.1"/>
</dbReference>
<dbReference type="InterPro" id="IPR042099">
    <property type="entry name" value="ANL_N_sf"/>
</dbReference>
<sequence length="450" mass="48661">MSDSLAATDRRRLEGLDRAALEAVQLQKLNGLLARLRGAGGMYRELLADAPTRLDRIDQIAGLPFTDKDALIPDTDDQPARNHTAPLESYVRLHQTSGTRGRPLMVLDTALDWQWWIDCWAFVLDAAGVTRRDRAVLAFSFGPFIGFWSAFDALAARGVLAAPAGGMGSAARIDLIRRVRASVLLCTPTYAMRLADEAVALGCDPAGLGVERIIVAGEPGGSVPAVRQRIEQAWGARLTDHSGASEVGPWGYGDPAGRGLHVLESEFIAEFLSVESGRPAAEGELSHLILTSLGRWGSPVVRYRTGDLVRPSWRFEGDNRFVHLAGGVLGRADDMLVIRGVNVFPSAIDAVLLDLPGVAEYRVTARKRGAMDDLLVEVEPRTAPSPQDSSSRPSVGASELEWPTPITPQQVAEQLRLRIGLSVEVTMAPPGSLPRSEGKSRRFIDKRGES</sequence>
<feature type="region of interest" description="Disordered" evidence="1">
    <location>
        <begin position="378"/>
        <end position="406"/>
    </location>
</feature>
<feature type="compositionally biased region" description="Basic and acidic residues" evidence="1">
    <location>
        <begin position="436"/>
        <end position="450"/>
    </location>
</feature>
<dbReference type="EC" id="6.2.1.30" evidence="3"/>
<name>A0A518DJM9_9BACT</name>
<dbReference type="Pfam" id="PF14535">
    <property type="entry name" value="AMP-binding_C_2"/>
    <property type="match status" value="1"/>
</dbReference>
<dbReference type="InterPro" id="IPR045851">
    <property type="entry name" value="AMP-bd_C_sf"/>
</dbReference>
<protein>
    <submittedName>
        <fullName evidence="3">Phenylacetate-coenzyme A ligase</fullName>
        <ecNumber evidence="3">6.2.1.30</ecNumber>
    </submittedName>
</protein>
<accession>A0A518DJM9</accession>
<dbReference type="SUPFAM" id="SSF56801">
    <property type="entry name" value="Acetyl-CoA synthetase-like"/>
    <property type="match status" value="1"/>
</dbReference>
<keyword evidence="3" id="KW-0436">Ligase</keyword>
<dbReference type="GO" id="GO:0047475">
    <property type="term" value="F:phenylacetate-CoA ligase activity"/>
    <property type="evidence" value="ECO:0007669"/>
    <property type="project" value="UniProtKB-EC"/>
</dbReference>
<evidence type="ECO:0000313" key="3">
    <source>
        <dbReference type="EMBL" id="QDU91689.1"/>
    </source>
</evidence>
<feature type="compositionally biased region" description="Polar residues" evidence="1">
    <location>
        <begin position="384"/>
        <end position="393"/>
    </location>
</feature>
<dbReference type="InterPro" id="IPR028154">
    <property type="entry name" value="AMP-dep_Lig_C"/>
</dbReference>
<evidence type="ECO:0000259" key="2">
    <source>
        <dbReference type="Pfam" id="PF14535"/>
    </source>
</evidence>
<dbReference type="OrthoDB" id="580775at2"/>
<organism evidence="3 4">
    <name type="scientific">Pirellulimonas nuda</name>
    <dbReference type="NCBI Taxonomy" id="2528009"/>
    <lineage>
        <taxon>Bacteria</taxon>
        <taxon>Pseudomonadati</taxon>
        <taxon>Planctomycetota</taxon>
        <taxon>Planctomycetia</taxon>
        <taxon>Pirellulales</taxon>
        <taxon>Lacipirellulaceae</taxon>
        <taxon>Pirellulimonas</taxon>
    </lineage>
</organism>
<dbReference type="PANTHER" id="PTHR43845">
    <property type="entry name" value="BLR5969 PROTEIN"/>
    <property type="match status" value="1"/>
</dbReference>
<feature type="domain" description="AMP-dependent ligase C-terminal" evidence="2">
    <location>
        <begin position="340"/>
        <end position="447"/>
    </location>
</feature>
<evidence type="ECO:0000313" key="4">
    <source>
        <dbReference type="Proteomes" id="UP000317429"/>
    </source>
</evidence>